<dbReference type="SUPFAM" id="SSF75420">
    <property type="entry name" value="YhbC-like, N-terminal domain"/>
    <property type="match status" value="1"/>
</dbReference>
<dbReference type="InterPro" id="IPR003728">
    <property type="entry name" value="Ribosome_maturation_RimP"/>
</dbReference>
<dbReference type="GO" id="GO:0005829">
    <property type="term" value="C:cytosol"/>
    <property type="evidence" value="ECO:0007669"/>
    <property type="project" value="TreeGrafter"/>
</dbReference>
<dbReference type="InterPro" id="IPR028989">
    <property type="entry name" value="RimP_N"/>
</dbReference>
<reference evidence="6 7" key="1">
    <citation type="submission" date="2019-01" db="EMBL/GenBank/DDBJ databases">
        <title>Insights into ecological role of a new deltaproteobacterial order Candidatus Sinidesulfobacterales (Sva0485) by metagenomics and metatranscriptomics.</title>
        <authorList>
            <person name="Tan S."/>
            <person name="Liu J."/>
            <person name="Fang Y."/>
            <person name="Hedlund B."/>
            <person name="Lian Z.-H."/>
            <person name="Huang L.-Y."/>
            <person name="Li J.-T."/>
            <person name="Huang L.-N."/>
            <person name="Li W.-J."/>
            <person name="Jiang H.-C."/>
            <person name="Dong H.-L."/>
            <person name="Shu W.-S."/>
        </authorList>
    </citation>
    <scope>NUCLEOTIDE SEQUENCE [LARGE SCALE GENOMIC DNA]</scope>
    <source>
        <strain evidence="6">AP4</strain>
    </source>
</reference>
<organism evidence="6 7">
    <name type="scientific">Candidatus Acidulodesulfobacterium acidiphilum</name>
    <dbReference type="NCBI Taxonomy" id="2597224"/>
    <lineage>
        <taxon>Bacteria</taxon>
        <taxon>Deltaproteobacteria</taxon>
        <taxon>Candidatus Acidulodesulfobacterales</taxon>
        <taxon>Candidatus Acidulodesulfobacterium</taxon>
    </lineage>
</organism>
<dbReference type="HAMAP" id="MF_01077">
    <property type="entry name" value="RimP"/>
    <property type="match status" value="1"/>
</dbReference>
<dbReference type="Gene3D" id="3.30.300.70">
    <property type="entry name" value="RimP-like superfamily, N-terminal"/>
    <property type="match status" value="1"/>
</dbReference>
<comment type="caution">
    <text evidence="6">The sequence shown here is derived from an EMBL/GenBank/DDBJ whole genome shotgun (WGS) entry which is preliminary data.</text>
</comment>
<proteinExistence type="inferred from homology"/>
<dbReference type="GO" id="GO:0006412">
    <property type="term" value="P:translation"/>
    <property type="evidence" value="ECO:0007669"/>
    <property type="project" value="TreeGrafter"/>
</dbReference>
<dbReference type="PANTHER" id="PTHR33867">
    <property type="entry name" value="RIBOSOME MATURATION FACTOR RIMP"/>
    <property type="match status" value="1"/>
</dbReference>
<dbReference type="CDD" id="cd01734">
    <property type="entry name" value="YlxS_C"/>
    <property type="match status" value="1"/>
</dbReference>
<feature type="domain" description="Ribosome maturation factor RimP N-terminal" evidence="4">
    <location>
        <begin position="12"/>
        <end position="85"/>
    </location>
</feature>
<dbReference type="GO" id="GO:0000028">
    <property type="term" value="P:ribosomal small subunit assembly"/>
    <property type="evidence" value="ECO:0007669"/>
    <property type="project" value="TreeGrafter"/>
</dbReference>
<dbReference type="PANTHER" id="PTHR33867:SF1">
    <property type="entry name" value="RIBOSOME MATURATION FACTOR RIMP"/>
    <property type="match status" value="1"/>
</dbReference>
<sequence length="159" mass="17879">MHENLINDLERIIEDIVPYYGCYLVGAVFFPAKKNSGVILRVYVDSEKGVDISVLSEISKEIGMILDVKDIIKFKYTLEVSSPGVNRVLIKFNDYEKFIGKRAKIVLKNKTEGRVNLIGEIAEVSGGDKNKKVSILDEIENKIVKVDFCDIKKGNLLVV</sequence>
<comment type="function">
    <text evidence="3">Required for maturation of 30S ribosomal subunits.</text>
</comment>
<dbReference type="AlphaFoldDB" id="A0A520XFN9"/>
<gene>
    <name evidence="3" type="primary">rimP</name>
    <name evidence="6" type="ORF">EVJ48_02230</name>
</gene>
<keyword evidence="2 3" id="KW-0690">Ribosome biogenesis</keyword>
<evidence type="ECO:0000256" key="2">
    <source>
        <dbReference type="ARBA" id="ARBA00022517"/>
    </source>
</evidence>
<dbReference type="InterPro" id="IPR028998">
    <property type="entry name" value="RimP_C"/>
</dbReference>
<comment type="subcellular location">
    <subcellularLocation>
        <location evidence="3">Cytoplasm</location>
    </subcellularLocation>
</comment>
<dbReference type="InterPro" id="IPR035956">
    <property type="entry name" value="RimP_N_sf"/>
</dbReference>
<protein>
    <recommendedName>
        <fullName evidence="3">Ribosome maturation factor RimP</fullName>
    </recommendedName>
</protein>
<name>A0A520XFN9_9DELT</name>
<dbReference type="Proteomes" id="UP000322454">
    <property type="component" value="Unassembled WGS sequence"/>
</dbReference>
<evidence type="ECO:0000313" key="7">
    <source>
        <dbReference type="Proteomes" id="UP000322454"/>
    </source>
</evidence>
<evidence type="ECO:0000259" key="5">
    <source>
        <dbReference type="Pfam" id="PF17384"/>
    </source>
</evidence>
<evidence type="ECO:0000256" key="1">
    <source>
        <dbReference type="ARBA" id="ARBA00022490"/>
    </source>
</evidence>
<keyword evidence="1 3" id="KW-0963">Cytoplasm</keyword>
<feature type="domain" description="Ribosome maturation factor RimP C-terminal" evidence="5">
    <location>
        <begin position="93"/>
        <end position="158"/>
    </location>
</feature>
<dbReference type="Pfam" id="PF17384">
    <property type="entry name" value="DUF150_C"/>
    <property type="match status" value="1"/>
</dbReference>
<accession>A0A520XFN9</accession>
<dbReference type="EMBL" id="SHMQ01000004">
    <property type="protein sequence ID" value="RZV40012.1"/>
    <property type="molecule type" value="Genomic_DNA"/>
</dbReference>
<comment type="similarity">
    <text evidence="3">Belongs to the RimP family.</text>
</comment>
<dbReference type="InterPro" id="IPR036847">
    <property type="entry name" value="RimP_C_sf"/>
</dbReference>
<evidence type="ECO:0000256" key="3">
    <source>
        <dbReference type="HAMAP-Rule" id="MF_01077"/>
    </source>
</evidence>
<dbReference type="SUPFAM" id="SSF74942">
    <property type="entry name" value="YhbC-like, C-terminal domain"/>
    <property type="match status" value="1"/>
</dbReference>
<dbReference type="Pfam" id="PF02576">
    <property type="entry name" value="RimP_N"/>
    <property type="match status" value="1"/>
</dbReference>
<evidence type="ECO:0000313" key="6">
    <source>
        <dbReference type="EMBL" id="RZV40012.1"/>
    </source>
</evidence>
<evidence type="ECO:0000259" key="4">
    <source>
        <dbReference type="Pfam" id="PF02576"/>
    </source>
</evidence>